<dbReference type="GO" id="GO:0016779">
    <property type="term" value="F:nucleotidyltransferase activity"/>
    <property type="evidence" value="ECO:0007669"/>
    <property type="project" value="InterPro"/>
</dbReference>
<dbReference type="PATRIC" id="fig|751945.3.peg.1776"/>
<name>K7QW45_THEOS</name>
<feature type="domain" description="Polymerase nucleotidyl transferase" evidence="1">
    <location>
        <begin position="11"/>
        <end position="81"/>
    </location>
</feature>
<gene>
    <name evidence="2" type="ORF">Theos_1807</name>
</gene>
<dbReference type="Proteomes" id="UP000000211">
    <property type="component" value="Chromosome"/>
</dbReference>
<reference evidence="2 3" key="1">
    <citation type="journal article" date="2013" name="Genome Announc.">
        <title>Whole Genome Sequencing of Thermus oshimai JL-2 and Thermus thermophilus JL-18, Incomplete Denitrifiers from the United States Great Basin.</title>
        <authorList>
            <person name="Murugapiran S.K."/>
            <person name="Huntemann M."/>
            <person name="Wei C.L."/>
            <person name="Han J."/>
            <person name="Detter J.C."/>
            <person name="Han C.S."/>
            <person name="Erkkila T.H."/>
            <person name="Teshima H."/>
            <person name="Chen A."/>
            <person name="Kyrpides N."/>
            <person name="Mavrommatis K."/>
            <person name="Markowitz V."/>
            <person name="Szeto E."/>
            <person name="Ivanova N."/>
            <person name="Pagani I."/>
            <person name="Lam J."/>
            <person name="McDonald A.I."/>
            <person name="Dodsworth J.A."/>
            <person name="Pati A."/>
            <person name="Goodwin L."/>
            <person name="Peters L."/>
            <person name="Pitluck S."/>
            <person name="Woyke T."/>
            <person name="Hedlund B.P."/>
        </authorList>
    </citation>
    <scope>NUCLEOTIDE SEQUENCE</scope>
    <source>
        <strain evidence="2 3">JL-2</strain>
    </source>
</reference>
<keyword evidence="3" id="KW-1185">Reference proteome</keyword>
<dbReference type="EMBL" id="CP003249">
    <property type="protein sequence ID" value="AFV76826.1"/>
    <property type="molecule type" value="Genomic_DNA"/>
</dbReference>
<dbReference type="KEGG" id="tos:Theos_1807"/>
<organism evidence="2 3">
    <name type="scientific">Thermus oshimai JL-2</name>
    <dbReference type="NCBI Taxonomy" id="751945"/>
    <lineage>
        <taxon>Bacteria</taxon>
        <taxon>Thermotogati</taxon>
        <taxon>Deinococcota</taxon>
        <taxon>Deinococci</taxon>
        <taxon>Thermales</taxon>
        <taxon>Thermaceae</taxon>
        <taxon>Thermus</taxon>
    </lineage>
</organism>
<dbReference type="InterPro" id="IPR002934">
    <property type="entry name" value="Polymerase_NTP_transf_dom"/>
</dbReference>
<dbReference type="PANTHER" id="PTHR33933">
    <property type="entry name" value="NUCLEOTIDYLTRANSFERASE"/>
    <property type="match status" value="1"/>
</dbReference>
<protein>
    <submittedName>
        <fullName evidence="2">Putative nucleotidyltransferase</fullName>
    </submittedName>
</protein>
<proteinExistence type="predicted"/>
<dbReference type="SUPFAM" id="SSF81301">
    <property type="entry name" value="Nucleotidyltransferase"/>
    <property type="match status" value="1"/>
</dbReference>
<evidence type="ECO:0000259" key="1">
    <source>
        <dbReference type="Pfam" id="PF01909"/>
    </source>
</evidence>
<dbReference type="Gene3D" id="3.30.460.10">
    <property type="entry name" value="Beta Polymerase, domain 2"/>
    <property type="match status" value="1"/>
</dbReference>
<accession>K7QW45</accession>
<dbReference type="RefSeq" id="WP_016330005.1">
    <property type="nucleotide sequence ID" value="NC_019386.1"/>
</dbReference>
<dbReference type="OrthoDB" id="9814975at2"/>
<evidence type="ECO:0000313" key="3">
    <source>
        <dbReference type="Proteomes" id="UP000000211"/>
    </source>
</evidence>
<sequence length="105" mass="11610">MEYPELTPVLQAILEAVPAQKVILFGSRARGNARPESDYDLLVVVPEGVDKVAALRKVYLALASLQKGFAVDVVVAHPKDLERYRKAWMTPYPDALKEGKVLYAA</sequence>
<dbReference type="HOGENOM" id="CLU_130257_9_3_0"/>
<dbReference type="eggNOG" id="COG1708">
    <property type="taxonomic scope" value="Bacteria"/>
</dbReference>
<dbReference type="STRING" id="751945.Theos_1807"/>
<dbReference type="InterPro" id="IPR043519">
    <property type="entry name" value="NT_sf"/>
</dbReference>
<keyword evidence="2" id="KW-0808">Transferase</keyword>
<dbReference type="CDD" id="cd05403">
    <property type="entry name" value="NT_KNTase_like"/>
    <property type="match status" value="1"/>
</dbReference>
<evidence type="ECO:0000313" key="2">
    <source>
        <dbReference type="EMBL" id="AFV76826.1"/>
    </source>
</evidence>
<dbReference type="AlphaFoldDB" id="K7QW45"/>
<dbReference type="InterPro" id="IPR052548">
    <property type="entry name" value="Type_VII_TA_antitoxin"/>
</dbReference>
<dbReference type="Pfam" id="PF01909">
    <property type="entry name" value="NTP_transf_2"/>
    <property type="match status" value="1"/>
</dbReference>
<dbReference type="PANTHER" id="PTHR33933:SF1">
    <property type="entry name" value="PROTEIN ADENYLYLTRANSFERASE MNTA-RELATED"/>
    <property type="match status" value="1"/>
</dbReference>